<comment type="similarity">
    <text evidence="2">Belongs to the bacterial solute-binding protein 5 family.</text>
</comment>
<sequence length="521" mass="56978">MKIWNSGAGALLATAAFFGAAAPALADETIVIGLQAEPVTFDPTQISDLNTSRVVHRIYEGLVGLKYGTYDLEPRLAESWEISEDGLVYTFKLREGVKFHDGTDFNAEAVKYSFERQTDENHPAHGSLTYRGAPSYLGPVDTIEAVDDLTLKITLKQPSGPFLARLAGMTVKIVSPAALKAHGDDVGQFPAGTGPYMLEEWEPGIRATLTVNPDYYGTAPEIEKLIYVPILEPVARLSALTTGEIDLTIDVPFDSLTELEENPDIELQQGASAHVWFVALNTQLSDPPFDNVLVRQAMNYAVDKEGIVNDILQGTATVSSGPLSAGYGDLQNKDVRKYDYDPEKAKEFLAEAGYPDGFGGCEFMVPESGSGMQAPIEMGTYIQANLSAVGIDCQIKTMEWGAYLTAYRESPMMAQMSWNPPIGDPDIVLNNLLNSSNFPPGWNAGSYKNERVDELVSTAQRLSDPDERRELYLEAQALIAEDAPWIFVDHGNQIIAHTTKLKNFLVSPNFDLVVEGASYED</sequence>
<comment type="subcellular location">
    <subcellularLocation>
        <location evidence="1">Periplasm</location>
    </subcellularLocation>
</comment>
<dbReference type="SUPFAM" id="SSF53850">
    <property type="entry name" value="Periplasmic binding protein-like II"/>
    <property type="match status" value="1"/>
</dbReference>
<accession>A0AAP2CRB7</accession>
<feature type="signal peptide" evidence="4">
    <location>
        <begin position="1"/>
        <end position="26"/>
    </location>
</feature>
<dbReference type="InterPro" id="IPR039424">
    <property type="entry name" value="SBP_5"/>
</dbReference>
<dbReference type="InterPro" id="IPR000914">
    <property type="entry name" value="SBP_5_dom"/>
</dbReference>
<reference evidence="6 7" key="1">
    <citation type="journal article" date="2021" name="Arch. Microbiol.">
        <title>Harenicola maris gen. nov., sp. nov. isolated from the Sea of Japan shallow sediments.</title>
        <authorList>
            <person name="Romanenko L.A."/>
            <person name="Kurilenko V.V."/>
            <person name="Chernysheva N.Y."/>
            <person name="Tekutyeva L.A."/>
            <person name="Velansky P.V."/>
            <person name="Svetashev V.I."/>
            <person name="Isaeva M.P."/>
        </authorList>
    </citation>
    <scope>NUCLEOTIDE SEQUENCE [LARGE SCALE GENOMIC DNA]</scope>
    <source>
        <strain evidence="6 7">KMM 3653</strain>
    </source>
</reference>
<dbReference type="Gene3D" id="3.10.105.10">
    <property type="entry name" value="Dipeptide-binding Protein, Domain 3"/>
    <property type="match status" value="1"/>
</dbReference>
<feature type="chain" id="PRO_5042968511" evidence="4">
    <location>
        <begin position="27"/>
        <end position="521"/>
    </location>
</feature>
<gene>
    <name evidence="6" type="ORF">IV417_16935</name>
</gene>
<dbReference type="PANTHER" id="PTHR30290">
    <property type="entry name" value="PERIPLASMIC BINDING COMPONENT OF ABC TRANSPORTER"/>
    <property type="match status" value="1"/>
</dbReference>
<dbReference type="Gene3D" id="3.90.76.10">
    <property type="entry name" value="Dipeptide-binding Protein, Domain 1"/>
    <property type="match status" value="1"/>
</dbReference>
<evidence type="ECO:0000313" key="6">
    <source>
        <dbReference type="EMBL" id="MBT0959074.1"/>
    </source>
</evidence>
<evidence type="ECO:0000256" key="4">
    <source>
        <dbReference type="SAM" id="SignalP"/>
    </source>
</evidence>
<dbReference type="AlphaFoldDB" id="A0AAP2CRB7"/>
<evidence type="ECO:0000313" key="7">
    <source>
        <dbReference type="Proteomes" id="UP001315686"/>
    </source>
</evidence>
<dbReference type="CDD" id="cd08493">
    <property type="entry name" value="PBP2_DppA_like"/>
    <property type="match status" value="1"/>
</dbReference>
<dbReference type="GO" id="GO:0015833">
    <property type="term" value="P:peptide transport"/>
    <property type="evidence" value="ECO:0007669"/>
    <property type="project" value="TreeGrafter"/>
</dbReference>
<proteinExistence type="inferred from homology"/>
<dbReference type="InterPro" id="IPR030678">
    <property type="entry name" value="Peptide/Ni-bd"/>
</dbReference>
<organism evidence="6 7">
    <name type="scientific">Harenicola maris</name>
    <dbReference type="NCBI Taxonomy" id="2841044"/>
    <lineage>
        <taxon>Bacteria</taxon>
        <taxon>Pseudomonadati</taxon>
        <taxon>Pseudomonadota</taxon>
        <taxon>Alphaproteobacteria</taxon>
        <taxon>Rhodobacterales</taxon>
        <taxon>Paracoccaceae</taxon>
        <taxon>Harenicola</taxon>
    </lineage>
</organism>
<dbReference type="GO" id="GO:0043190">
    <property type="term" value="C:ATP-binding cassette (ABC) transporter complex"/>
    <property type="evidence" value="ECO:0007669"/>
    <property type="project" value="InterPro"/>
</dbReference>
<evidence type="ECO:0000256" key="2">
    <source>
        <dbReference type="ARBA" id="ARBA00005695"/>
    </source>
</evidence>
<keyword evidence="3 4" id="KW-0732">Signal</keyword>
<dbReference type="GO" id="GO:0030288">
    <property type="term" value="C:outer membrane-bounded periplasmic space"/>
    <property type="evidence" value="ECO:0007669"/>
    <property type="project" value="UniProtKB-ARBA"/>
</dbReference>
<dbReference type="InterPro" id="IPR023765">
    <property type="entry name" value="SBP_5_CS"/>
</dbReference>
<keyword evidence="7" id="KW-1185">Reference proteome</keyword>
<dbReference type="EMBL" id="JADQAZ010000003">
    <property type="protein sequence ID" value="MBT0959074.1"/>
    <property type="molecule type" value="Genomic_DNA"/>
</dbReference>
<feature type="domain" description="Solute-binding protein family 5" evidence="5">
    <location>
        <begin position="72"/>
        <end position="438"/>
    </location>
</feature>
<name>A0AAP2CRB7_9RHOB</name>
<dbReference type="Pfam" id="PF00496">
    <property type="entry name" value="SBP_bac_5"/>
    <property type="match status" value="1"/>
</dbReference>
<evidence type="ECO:0000256" key="1">
    <source>
        <dbReference type="ARBA" id="ARBA00004418"/>
    </source>
</evidence>
<dbReference type="PANTHER" id="PTHR30290:SF38">
    <property type="entry name" value="D,D-DIPEPTIDE-BINDING PERIPLASMIC PROTEIN DDPA-RELATED"/>
    <property type="match status" value="1"/>
</dbReference>
<dbReference type="PIRSF" id="PIRSF002741">
    <property type="entry name" value="MppA"/>
    <property type="match status" value="1"/>
</dbReference>
<dbReference type="GO" id="GO:1904680">
    <property type="term" value="F:peptide transmembrane transporter activity"/>
    <property type="evidence" value="ECO:0007669"/>
    <property type="project" value="TreeGrafter"/>
</dbReference>
<comment type="caution">
    <text evidence="6">The sequence shown here is derived from an EMBL/GenBank/DDBJ whole genome shotgun (WGS) entry which is preliminary data.</text>
</comment>
<protein>
    <submittedName>
        <fullName evidence="6">ABC transporter substrate-binding protein</fullName>
    </submittedName>
</protein>
<dbReference type="Proteomes" id="UP001315686">
    <property type="component" value="Unassembled WGS sequence"/>
</dbReference>
<dbReference type="PROSITE" id="PS01040">
    <property type="entry name" value="SBP_BACTERIAL_5"/>
    <property type="match status" value="1"/>
</dbReference>
<evidence type="ECO:0000259" key="5">
    <source>
        <dbReference type="Pfam" id="PF00496"/>
    </source>
</evidence>
<dbReference type="RefSeq" id="WP_327795281.1">
    <property type="nucleotide sequence ID" value="NZ_JADQAZ010000003.1"/>
</dbReference>
<dbReference type="Gene3D" id="3.40.190.10">
    <property type="entry name" value="Periplasmic binding protein-like II"/>
    <property type="match status" value="1"/>
</dbReference>
<evidence type="ECO:0000256" key="3">
    <source>
        <dbReference type="ARBA" id="ARBA00022729"/>
    </source>
</evidence>